<protein>
    <submittedName>
        <fullName evidence="1">Uncharacterized protein</fullName>
    </submittedName>
</protein>
<dbReference type="Proteomes" id="UP000016932">
    <property type="component" value="Unassembled WGS sequence"/>
</dbReference>
<evidence type="ECO:0000313" key="1">
    <source>
        <dbReference type="EMBL" id="EME79758.1"/>
    </source>
</evidence>
<dbReference type="RefSeq" id="XP_007930396.1">
    <property type="nucleotide sequence ID" value="XM_007932205.1"/>
</dbReference>
<dbReference type="EMBL" id="KB446562">
    <property type="protein sequence ID" value="EME79758.1"/>
    <property type="molecule type" value="Genomic_DNA"/>
</dbReference>
<keyword evidence="2" id="KW-1185">Reference proteome</keyword>
<dbReference type="AlphaFoldDB" id="M3ARS3"/>
<organism evidence="1 2">
    <name type="scientific">Pseudocercospora fijiensis (strain CIRAD86)</name>
    <name type="common">Black leaf streak disease fungus</name>
    <name type="synonym">Mycosphaerella fijiensis</name>
    <dbReference type="NCBI Taxonomy" id="383855"/>
    <lineage>
        <taxon>Eukaryota</taxon>
        <taxon>Fungi</taxon>
        <taxon>Dikarya</taxon>
        <taxon>Ascomycota</taxon>
        <taxon>Pezizomycotina</taxon>
        <taxon>Dothideomycetes</taxon>
        <taxon>Dothideomycetidae</taxon>
        <taxon>Mycosphaerellales</taxon>
        <taxon>Mycosphaerellaceae</taxon>
        <taxon>Pseudocercospora</taxon>
    </lineage>
</organism>
<gene>
    <name evidence="1" type="ORF">MYCFIDRAFT_178317</name>
</gene>
<sequence>MQEVGVNIFGGVEFSKTQGRMTLRHAKISLCCCNCTGSPPSDGITHLQGPVPFSAPLSWGYVAILEEVYLENISAFLPSFTYSAPQSLYPPSLPIATGPRLALHTVTVKQPGFPTRCLLTVIVCKASLEEEIWKLIDTNCWPFQVVGARYVPPRRSDSSERL</sequence>
<accession>M3ARS3</accession>
<reference evidence="1 2" key="1">
    <citation type="journal article" date="2012" name="PLoS Pathog.">
        <title>Diverse lifestyles and strategies of plant pathogenesis encoded in the genomes of eighteen Dothideomycetes fungi.</title>
        <authorList>
            <person name="Ohm R.A."/>
            <person name="Feau N."/>
            <person name="Henrissat B."/>
            <person name="Schoch C.L."/>
            <person name="Horwitz B.A."/>
            <person name="Barry K.W."/>
            <person name="Condon B.J."/>
            <person name="Copeland A.C."/>
            <person name="Dhillon B."/>
            <person name="Glaser F."/>
            <person name="Hesse C.N."/>
            <person name="Kosti I."/>
            <person name="LaButti K."/>
            <person name="Lindquist E.A."/>
            <person name="Lucas S."/>
            <person name="Salamov A.A."/>
            <person name="Bradshaw R.E."/>
            <person name="Ciuffetti L."/>
            <person name="Hamelin R.C."/>
            <person name="Kema G.H.J."/>
            <person name="Lawrence C."/>
            <person name="Scott J.A."/>
            <person name="Spatafora J.W."/>
            <person name="Turgeon B.G."/>
            <person name="de Wit P.J.G.M."/>
            <person name="Zhong S."/>
            <person name="Goodwin S.B."/>
            <person name="Grigoriev I.V."/>
        </authorList>
    </citation>
    <scope>NUCLEOTIDE SEQUENCE [LARGE SCALE GENOMIC DNA]</scope>
    <source>
        <strain evidence="1 2">CIRAD86</strain>
    </source>
</reference>
<dbReference type="KEGG" id="pfj:MYCFIDRAFT_178317"/>
<dbReference type="HOGENOM" id="CLU_1636141_0_0_1"/>
<name>M3ARS3_PSEFD</name>
<dbReference type="VEuPathDB" id="FungiDB:MYCFIDRAFT_178317"/>
<evidence type="ECO:0000313" key="2">
    <source>
        <dbReference type="Proteomes" id="UP000016932"/>
    </source>
</evidence>
<dbReference type="GeneID" id="19333923"/>
<proteinExistence type="predicted"/>